<evidence type="ECO:0000259" key="2">
    <source>
        <dbReference type="Pfam" id="PF11788"/>
    </source>
</evidence>
<dbReference type="InterPro" id="IPR021757">
    <property type="entry name" value="Ribosomal_mL46_N"/>
</dbReference>
<dbReference type="GO" id="GO:0005762">
    <property type="term" value="C:mitochondrial large ribosomal subunit"/>
    <property type="evidence" value="ECO:0007669"/>
    <property type="project" value="TreeGrafter"/>
</dbReference>
<dbReference type="Gene3D" id="3.90.79.10">
    <property type="entry name" value="Nucleoside Triphosphate Pyrophosphohydrolase"/>
    <property type="match status" value="1"/>
</dbReference>
<organism evidence="3 4">
    <name type="scientific">Leishmania tarentolae</name>
    <name type="common">Sauroleishmania tarentolae</name>
    <dbReference type="NCBI Taxonomy" id="5689"/>
    <lineage>
        <taxon>Eukaryota</taxon>
        <taxon>Discoba</taxon>
        <taxon>Euglenozoa</taxon>
        <taxon>Kinetoplastea</taxon>
        <taxon>Metakinetoplastina</taxon>
        <taxon>Trypanosomatida</taxon>
        <taxon>Trypanosomatidae</taxon>
        <taxon>Leishmaniinae</taxon>
        <taxon>Leishmania</taxon>
        <taxon>lizard Leishmania</taxon>
    </lineage>
</organism>
<feature type="signal peptide" evidence="1">
    <location>
        <begin position="1"/>
        <end position="46"/>
    </location>
</feature>
<evidence type="ECO:0000313" key="3">
    <source>
        <dbReference type="EMBL" id="GET85864.1"/>
    </source>
</evidence>
<dbReference type="FunFam" id="3.90.79.10:FF:000088">
    <property type="entry name" value="Mitochondrial ribosomal protein L17"/>
    <property type="match status" value="1"/>
</dbReference>
<dbReference type="InterPro" id="IPR040008">
    <property type="entry name" value="Ribosomal_mL46"/>
</dbReference>
<name>A0A640KA56_LEITA</name>
<dbReference type="VEuPathDB" id="TriTrypDB:LtaPh_0600300"/>
<protein>
    <recommendedName>
        <fullName evidence="2">Large ribosomal subunit protein mL46 N-terminal domain-containing protein</fullName>
    </recommendedName>
</protein>
<dbReference type="PANTHER" id="PTHR13124:SF12">
    <property type="entry name" value="LARGE RIBOSOMAL SUBUNIT PROTEIN ML46"/>
    <property type="match status" value="1"/>
</dbReference>
<accession>A0A640KA56</accession>
<evidence type="ECO:0000256" key="1">
    <source>
        <dbReference type="SAM" id="SignalP"/>
    </source>
</evidence>
<feature type="chain" id="PRO_5024977485" description="Large ribosomal subunit protein mL46 N-terminal domain-containing protein" evidence="1">
    <location>
        <begin position="47"/>
        <end position="382"/>
    </location>
</feature>
<dbReference type="Proteomes" id="UP000419144">
    <property type="component" value="Unassembled WGS sequence"/>
</dbReference>
<keyword evidence="4" id="KW-1185">Reference proteome</keyword>
<dbReference type="PANTHER" id="PTHR13124">
    <property type="entry name" value="39S RIBOSOMAL PROTEIN L46, MITOCHONDRIAL PRECURSOR-RELATED"/>
    <property type="match status" value="1"/>
</dbReference>
<sequence length="382" mass="43151">MSWTPSPFRLTTVSVSCALGELPPCHYLPLLLLLLLFLLCPKGTASSSPQGRRRHALATSSDGTANAVVCFVVVSGAHTHKGSKEAALIGKMRYSTLNRPSALARASPVLSLRRTFHSQHRTPIIPQVHVCDGPTPQRIHVGYYLHRHQVVKHSPHPLEVEMGYLLEREHQRYSRHESTESATAFFASRGQTIDVLGRTDPNQIKGNFFGLELYQDAMKVVMQRYTPEKRLTSADMWRPNALGDAPPLRHTLHRKLDDFLYLIVQEEATGKWTIPHTARRDNESLRMTADRAISSHNSEGLDCYIWSNAPQATLFLRDDNTRLFIYTATYLAGRPQFASFEPKPKDHAWVTRHELLQYSDTFKSTELLKALLDISADGTFED</sequence>
<comment type="caution">
    <text evidence="3">The sequence shown here is derived from an EMBL/GenBank/DDBJ whole genome shotgun (WGS) entry which is preliminary data.</text>
</comment>
<dbReference type="OrthoDB" id="194611at2759"/>
<feature type="domain" description="Large ribosomal subunit protein mL46 N-terminal" evidence="2">
    <location>
        <begin position="138"/>
        <end position="235"/>
    </location>
</feature>
<proteinExistence type="predicted"/>
<dbReference type="AlphaFoldDB" id="A0A640KA56"/>
<keyword evidence="1" id="KW-0732">Signal</keyword>
<reference evidence="3" key="1">
    <citation type="submission" date="2019-11" db="EMBL/GenBank/DDBJ databases">
        <title>Leishmania tarentolae CDS.</title>
        <authorList>
            <person name="Goto Y."/>
            <person name="Yamagishi J."/>
        </authorList>
    </citation>
    <scope>NUCLEOTIDE SEQUENCE [LARGE SCALE GENOMIC DNA]</scope>
    <source>
        <strain evidence="3">Parrot Tar II</strain>
    </source>
</reference>
<evidence type="ECO:0000313" key="4">
    <source>
        <dbReference type="Proteomes" id="UP000419144"/>
    </source>
</evidence>
<dbReference type="Pfam" id="PF11788">
    <property type="entry name" value="MRP-L46"/>
    <property type="match status" value="1"/>
</dbReference>
<gene>
    <name evidence="3" type="ORF">LtaPh_0600300</name>
</gene>
<dbReference type="EMBL" id="BLBS01000007">
    <property type="protein sequence ID" value="GET85864.1"/>
    <property type="molecule type" value="Genomic_DNA"/>
</dbReference>
<dbReference type="GO" id="GO:0003735">
    <property type="term" value="F:structural constituent of ribosome"/>
    <property type="evidence" value="ECO:0007669"/>
    <property type="project" value="InterPro"/>
</dbReference>